<evidence type="ECO:0000256" key="2">
    <source>
        <dbReference type="ARBA" id="ARBA00010488"/>
    </source>
</evidence>
<dbReference type="Gene3D" id="3.40.50.11820">
    <property type="match status" value="1"/>
</dbReference>
<comment type="caution">
    <text evidence="7">The sequence shown here is derived from an EMBL/GenBank/DDBJ whole genome shotgun (WGS) entry which is preliminary data.</text>
</comment>
<keyword evidence="3" id="KW-1003">Cell membrane</keyword>
<dbReference type="InterPro" id="IPR007554">
    <property type="entry name" value="Glycerophosphate_synth"/>
</dbReference>
<dbReference type="Gene3D" id="3.40.50.12580">
    <property type="match status" value="1"/>
</dbReference>
<evidence type="ECO:0000256" key="1">
    <source>
        <dbReference type="ARBA" id="ARBA00004202"/>
    </source>
</evidence>
<reference evidence="7 8" key="1">
    <citation type="submission" date="2014-01" db="EMBL/GenBank/DDBJ databases">
        <title>Draft genome sequencing of Bacillus alcalophilus CGMCC 1.3604.</title>
        <authorList>
            <person name="Yang J."/>
            <person name="Diao L."/>
            <person name="Yang S."/>
        </authorList>
    </citation>
    <scope>NUCLEOTIDE SEQUENCE [LARGE SCALE GENOMIC DNA]</scope>
    <source>
        <strain evidence="7 8">CGMCC 1.3604</strain>
    </source>
</reference>
<dbReference type="GO" id="GO:0005886">
    <property type="term" value="C:plasma membrane"/>
    <property type="evidence" value="ECO:0007669"/>
    <property type="project" value="UniProtKB-SubCell"/>
</dbReference>
<evidence type="ECO:0000313" key="8">
    <source>
        <dbReference type="Proteomes" id="UP000297014"/>
    </source>
</evidence>
<dbReference type="InterPro" id="IPR043149">
    <property type="entry name" value="TagF_N"/>
</dbReference>
<dbReference type="GO" id="GO:0019350">
    <property type="term" value="P:teichoic acid biosynthetic process"/>
    <property type="evidence" value="ECO:0007669"/>
    <property type="project" value="UniProtKB-KW"/>
</dbReference>
<dbReference type="InterPro" id="IPR051612">
    <property type="entry name" value="Teichoic_Acid_Biosynth"/>
</dbReference>
<dbReference type="Pfam" id="PF04464">
    <property type="entry name" value="Glyphos_transf"/>
    <property type="match status" value="1"/>
</dbReference>
<organism evidence="7 8">
    <name type="scientific">Alkalihalobacillus alcalophilus ATCC 27647 = CGMCC 1.3604</name>
    <dbReference type="NCBI Taxonomy" id="1218173"/>
    <lineage>
        <taxon>Bacteria</taxon>
        <taxon>Bacillati</taxon>
        <taxon>Bacillota</taxon>
        <taxon>Bacilli</taxon>
        <taxon>Bacillales</taxon>
        <taxon>Bacillaceae</taxon>
        <taxon>Alkalihalobacillus</taxon>
    </lineage>
</organism>
<evidence type="ECO:0000313" key="7">
    <source>
        <dbReference type="EMBL" id="THG88601.1"/>
    </source>
</evidence>
<comment type="subcellular location">
    <subcellularLocation>
        <location evidence="1">Cell membrane</location>
        <topology evidence="1">Peripheral membrane protein</topology>
    </subcellularLocation>
</comment>
<dbReference type="Proteomes" id="UP000297014">
    <property type="component" value="Unassembled WGS sequence"/>
</dbReference>
<keyword evidence="5" id="KW-0777">Teichoic acid biosynthesis</keyword>
<name>A0A4S4JU47_ALKAL</name>
<evidence type="ECO:0000256" key="6">
    <source>
        <dbReference type="ARBA" id="ARBA00023136"/>
    </source>
</evidence>
<proteinExistence type="inferred from homology"/>
<keyword evidence="6" id="KW-0472">Membrane</keyword>
<dbReference type="EMBL" id="JALP01000362">
    <property type="protein sequence ID" value="THG88601.1"/>
    <property type="molecule type" value="Genomic_DNA"/>
</dbReference>
<dbReference type="SUPFAM" id="SSF53756">
    <property type="entry name" value="UDP-Glycosyltransferase/glycogen phosphorylase"/>
    <property type="match status" value="1"/>
</dbReference>
<dbReference type="PANTHER" id="PTHR37316:SF2">
    <property type="entry name" value="TEICHOIC ACID RIBITOL-PHOSPHATE POLYMERASE TARK"/>
    <property type="match status" value="1"/>
</dbReference>
<dbReference type="RefSeq" id="WP_136446147.1">
    <property type="nucleotide sequence ID" value="NZ_ALPT02000043.1"/>
</dbReference>
<dbReference type="PANTHER" id="PTHR37316">
    <property type="entry name" value="TEICHOIC ACID GLYCEROL-PHOSPHATE PRIMASE"/>
    <property type="match status" value="1"/>
</dbReference>
<dbReference type="GO" id="GO:0047355">
    <property type="term" value="F:CDP-glycerol glycerophosphotransferase activity"/>
    <property type="evidence" value="ECO:0007669"/>
    <property type="project" value="InterPro"/>
</dbReference>
<dbReference type="InterPro" id="IPR043148">
    <property type="entry name" value="TagF_C"/>
</dbReference>
<dbReference type="OrthoDB" id="9811865at2"/>
<accession>A0A4S4JU47</accession>
<sequence length="376" mass="44445">MMGQFKKILKFIFHIIFKILYNSFSLLPIKKNQVLFASDRRENLSDNFSFIFSEIKKQQLPIDCKFAFNLKQNSMKQIVQLAYLLARSKVILVDDYYPYIYPLKIRQNSEIIQVWHAVGAFKRFGFSLTGVHGAPKLDPFMHRNYSKAIVSSKNVASHYAEAFNMSENQIVATGIPRTDVFFDEEYKSKKIVGLYDRFPFLKDKKVIMYAPTFRGKGKNTAYYPLAKVDFAKWHNALKEDYVFLIKWHPYIKEKVVIPEEFASFYYDVSDYSDINDLLFVTDILITDYSSVCFEYALLRKPIIFYAFDVEDYTHNRDFYYPYESFIPGPLVKESQELLETIQEEKFDMSLIDDFVNYFFDHQDGKSSERFVNQLLK</sequence>
<evidence type="ECO:0000256" key="4">
    <source>
        <dbReference type="ARBA" id="ARBA00022679"/>
    </source>
</evidence>
<keyword evidence="4 7" id="KW-0808">Transferase</keyword>
<dbReference type="AlphaFoldDB" id="A0A4S4JU47"/>
<gene>
    <name evidence="7" type="ORF">AJ85_02165</name>
</gene>
<evidence type="ECO:0000256" key="3">
    <source>
        <dbReference type="ARBA" id="ARBA00022475"/>
    </source>
</evidence>
<evidence type="ECO:0000256" key="5">
    <source>
        <dbReference type="ARBA" id="ARBA00022944"/>
    </source>
</evidence>
<comment type="similarity">
    <text evidence="2">Belongs to the CDP-glycerol glycerophosphotransferase family.</text>
</comment>
<protein>
    <submittedName>
        <fullName evidence="7">CDP-glycerol:glycerophosphate glycerophosphotransferase</fullName>
    </submittedName>
</protein>